<organism evidence="2">
    <name type="scientific">marine sediment metagenome</name>
    <dbReference type="NCBI Taxonomy" id="412755"/>
    <lineage>
        <taxon>unclassified sequences</taxon>
        <taxon>metagenomes</taxon>
        <taxon>ecological metagenomes</taxon>
    </lineage>
</organism>
<reference evidence="2" key="1">
    <citation type="journal article" date="2014" name="Front. Microbiol.">
        <title>High frequency of phylogenetically diverse reductive dehalogenase-homologous genes in deep subseafloor sedimentary metagenomes.</title>
        <authorList>
            <person name="Kawai M."/>
            <person name="Futagami T."/>
            <person name="Toyoda A."/>
            <person name="Takaki Y."/>
            <person name="Nishi S."/>
            <person name="Hori S."/>
            <person name="Arai W."/>
            <person name="Tsubouchi T."/>
            <person name="Morono Y."/>
            <person name="Uchiyama I."/>
            <person name="Ito T."/>
            <person name="Fujiyama A."/>
            <person name="Inagaki F."/>
            <person name="Takami H."/>
        </authorList>
    </citation>
    <scope>NUCLEOTIDE SEQUENCE</scope>
    <source>
        <strain evidence="2">Expedition CK06-06</strain>
    </source>
</reference>
<sequence length="138" mass="15881">MRFTIPQFIEHEAKIIGPLTFKQFIFVGIAGAICFVLYFTVSFTIFLLSCIVLGGIALAFAFLKINNMPLPGFIANFLKYNLSPKMYLWEKKGIKEREFEEQIIIKKEKVAEDELPLKIEGKSLLKKMKTQIETRGKQ</sequence>
<dbReference type="Pfam" id="PF12666">
    <property type="entry name" value="PrgI"/>
    <property type="match status" value="1"/>
</dbReference>
<dbReference type="EMBL" id="BARV01009229">
    <property type="protein sequence ID" value="GAI13916.1"/>
    <property type="molecule type" value="Genomic_DNA"/>
</dbReference>
<proteinExistence type="predicted"/>
<feature type="transmembrane region" description="Helical" evidence="1">
    <location>
        <begin position="21"/>
        <end position="39"/>
    </location>
</feature>
<evidence type="ECO:0000256" key="1">
    <source>
        <dbReference type="SAM" id="Phobius"/>
    </source>
</evidence>
<gene>
    <name evidence="2" type="ORF">S06H3_18283</name>
</gene>
<evidence type="ECO:0008006" key="3">
    <source>
        <dbReference type="Google" id="ProtNLM"/>
    </source>
</evidence>
<dbReference type="InterPro" id="IPR024414">
    <property type="entry name" value="Uncharacterised_PrgI"/>
</dbReference>
<name>X1M742_9ZZZZ</name>
<comment type="caution">
    <text evidence="2">The sequence shown here is derived from an EMBL/GenBank/DDBJ whole genome shotgun (WGS) entry which is preliminary data.</text>
</comment>
<keyword evidence="1" id="KW-1133">Transmembrane helix</keyword>
<keyword evidence="1" id="KW-0472">Membrane</keyword>
<keyword evidence="1" id="KW-0812">Transmembrane</keyword>
<dbReference type="AlphaFoldDB" id="X1M742"/>
<protein>
    <recommendedName>
        <fullName evidence="3">PrgI family protein</fullName>
    </recommendedName>
</protein>
<evidence type="ECO:0000313" key="2">
    <source>
        <dbReference type="EMBL" id="GAI13916.1"/>
    </source>
</evidence>
<accession>X1M742</accession>